<sequence length="127" mass="14129">MSLLKSMSALAGLRSMAASSQQVRCIHVSLIARAAKDEPATPTPGAYKVKRVASSAPEGTVLKGLNYMKDGKDPVAQPDDAYPDWLWEINDPEYRKARLADPLDKKHHKELRRQAIKASNFLRDKKT</sequence>
<keyword evidence="3 8" id="KW-0689">Ribosomal protein</keyword>
<evidence type="ECO:0000313" key="8">
    <source>
        <dbReference type="EMBL" id="KAG0253995.1"/>
    </source>
</evidence>
<evidence type="ECO:0000256" key="7">
    <source>
        <dbReference type="ARBA" id="ARBA00035179"/>
    </source>
</evidence>
<comment type="caution">
    <text evidence="8">The sequence shown here is derived from an EMBL/GenBank/DDBJ whole genome shotgun (WGS) entry which is preliminary data.</text>
</comment>
<evidence type="ECO:0000256" key="3">
    <source>
        <dbReference type="ARBA" id="ARBA00022980"/>
    </source>
</evidence>
<name>A0A9P6PX69_9FUNG</name>
<keyword evidence="9" id="KW-1185">Reference proteome</keyword>
<comment type="subcellular location">
    <subcellularLocation>
        <location evidence="1">Mitochondrion</location>
    </subcellularLocation>
</comment>
<organism evidence="8 9">
    <name type="scientific">Actinomortierella ambigua</name>
    <dbReference type="NCBI Taxonomy" id="1343610"/>
    <lineage>
        <taxon>Eukaryota</taxon>
        <taxon>Fungi</taxon>
        <taxon>Fungi incertae sedis</taxon>
        <taxon>Mucoromycota</taxon>
        <taxon>Mortierellomycotina</taxon>
        <taxon>Mortierellomycetes</taxon>
        <taxon>Mortierellales</taxon>
        <taxon>Mortierellaceae</taxon>
        <taxon>Actinomortierella</taxon>
    </lineage>
</organism>
<dbReference type="PANTHER" id="PTHR28595">
    <property type="entry name" value="39S RIBOSOMAL PROTEIN L54, MITOCHONDRIAL"/>
    <property type="match status" value="1"/>
</dbReference>
<dbReference type="GO" id="GO:0005762">
    <property type="term" value="C:mitochondrial large ribosomal subunit"/>
    <property type="evidence" value="ECO:0007669"/>
    <property type="project" value="TreeGrafter"/>
</dbReference>
<evidence type="ECO:0000256" key="4">
    <source>
        <dbReference type="ARBA" id="ARBA00023128"/>
    </source>
</evidence>
<dbReference type="OrthoDB" id="10252718at2759"/>
<dbReference type="EMBL" id="JAAAJB010000545">
    <property type="protein sequence ID" value="KAG0253995.1"/>
    <property type="molecule type" value="Genomic_DNA"/>
</dbReference>
<protein>
    <recommendedName>
        <fullName evidence="7">Large ribosomal subunit protein mL54</fullName>
    </recommendedName>
</protein>
<evidence type="ECO:0000256" key="2">
    <source>
        <dbReference type="ARBA" id="ARBA00022946"/>
    </source>
</evidence>
<dbReference type="Pfam" id="PF08561">
    <property type="entry name" value="Ribosomal_L37"/>
    <property type="match status" value="1"/>
</dbReference>
<dbReference type="PANTHER" id="PTHR28595:SF1">
    <property type="entry name" value="LARGE RIBOSOMAL SUBUNIT PROTEIN ML54"/>
    <property type="match status" value="1"/>
</dbReference>
<comment type="similarity">
    <text evidence="6">Belongs to the mitochondrion-specific ribosomal protein mL54 family.</text>
</comment>
<evidence type="ECO:0000313" key="9">
    <source>
        <dbReference type="Proteomes" id="UP000807716"/>
    </source>
</evidence>
<evidence type="ECO:0000256" key="6">
    <source>
        <dbReference type="ARBA" id="ARBA00033752"/>
    </source>
</evidence>
<keyword evidence="5" id="KW-0687">Ribonucleoprotein</keyword>
<dbReference type="InterPro" id="IPR013870">
    <property type="entry name" value="Ribosomal_mL54"/>
</dbReference>
<reference evidence="8" key="1">
    <citation type="journal article" date="2020" name="Fungal Divers.">
        <title>Resolving the Mortierellaceae phylogeny through synthesis of multi-gene phylogenetics and phylogenomics.</title>
        <authorList>
            <person name="Vandepol N."/>
            <person name="Liber J."/>
            <person name="Desiro A."/>
            <person name="Na H."/>
            <person name="Kennedy M."/>
            <person name="Barry K."/>
            <person name="Grigoriev I.V."/>
            <person name="Miller A.N."/>
            <person name="O'Donnell K."/>
            <person name="Stajich J.E."/>
            <person name="Bonito G."/>
        </authorList>
    </citation>
    <scope>NUCLEOTIDE SEQUENCE</scope>
    <source>
        <strain evidence="8">BC1065</strain>
    </source>
</reference>
<dbReference type="Proteomes" id="UP000807716">
    <property type="component" value="Unassembled WGS sequence"/>
</dbReference>
<keyword evidence="2" id="KW-0809">Transit peptide</keyword>
<proteinExistence type="inferred from homology"/>
<evidence type="ECO:0000256" key="5">
    <source>
        <dbReference type="ARBA" id="ARBA00023274"/>
    </source>
</evidence>
<gene>
    <name evidence="8" type="primary">MRPL37</name>
    <name evidence="8" type="ORF">DFQ27_007097</name>
</gene>
<dbReference type="GO" id="GO:0003735">
    <property type="term" value="F:structural constituent of ribosome"/>
    <property type="evidence" value="ECO:0007669"/>
    <property type="project" value="TreeGrafter"/>
</dbReference>
<evidence type="ECO:0000256" key="1">
    <source>
        <dbReference type="ARBA" id="ARBA00004173"/>
    </source>
</evidence>
<accession>A0A9P6PX69</accession>
<dbReference type="AlphaFoldDB" id="A0A9P6PX69"/>
<keyword evidence="4" id="KW-0496">Mitochondrion</keyword>